<evidence type="ECO:0000256" key="1">
    <source>
        <dbReference type="ARBA" id="ARBA00022443"/>
    </source>
</evidence>
<dbReference type="SMART" id="SM00454">
    <property type="entry name" value="SAM"/>
    <property type="match status" value="1"/>
</dbReference>
<reference evidence="7" key="1">
    <citation type="submission" date="2021-06" db="EMBL/GenBank/DDBJ databases">
        <authorList>
            <consortium name="Wellcome Sanger Institute Data Sharing"/>
        </authorList>
    </citation>
    <scope>NUCLEOTIDE SEQUENCE [LARGE SCALE GENOMIC DNA]</scope>
</reference>
<dbReference type="Ensembl" id="ENSECRT00000004471.1">
    <property type="protein sequence ID" value="ENSECRP00000004403.1"/>
    <property type="gene ID" value="ENSECRG00000002987.1"/>
</dbReference>
<evidence type="ECO:0000259" key="5">
    <source>
        <dbReference type="PROSITE" id="PS50002"/>
    </source>
</evidence>
<feature type="compositionally biased region" description="Low complexity" evidence="4">
    <location>
        <begin position="132"/>
        <end position="153"/>
    </location>
</feature>
<feature type="domain" description="SH3" evidence="5">
    <location>
        <begin position="170"/>
        <end position="231"/>
    </location>
</feature>
<evidence type="ECO:0000259" key="6">
    <source>
        <dbReference type="PROSITE" id="PS50105"/>
    </source>
</evidence>
<dbReference type="SUPFAM" id="SSF50044">
    <property type="entry name" value="SH3-domain"/>
    <property type="match status" value="1"/>
</dbReference>
<dbReference type="InterPro" id="IPR036028">
    <property type="entry name" value="SH3-like_dom_sf"/>
</dbReference>
<reference evidence="7" key="3">
    <citation type="submission" date="2025-09" db="UniProtKB">
        <authorList>
            <consortium name="Ensembl"/>
        </authorList>
    </citation>
    <scope>IDENTIFICATION</scope>
</reference>
<dbReference type="InterPro" id="IPR037623">
    <property type="entry name" value="SAMSN1_SAM"/>
</dbReference>
<dbReference type="Pfam" id="PF00536">
    <property type="entry name" value="SAM_1"/>
    <property type="match status" value="1"/>
</dbReference>
<feature type="compositionally biased region" description="Polar residues" evidence="4">
    <location>
        <begin position="1"/>
        <end position="10"/>
    </location>
</feature>
<feature type="region of interest" description="Disordered" evidence="4">
    <location>
        <begin position="317"/>
        <end position="337"/>
    </location>
</feature>
<dbReference type="SUPFAM" id="SSF47769">
    <property type="entry name" value="SAM/Pointed domain"/>
    <property type="match status" value="1"/>
</dbReference>
<reference evidence="7" key="2">
    <citation type="submission" date="2025-08" db="UniProtKB">
        <authorList>
            <consortium name="Ensembl"/>
        </authorList>
    </citation>
    <scope>IDENTIFICATION</scope>
</reference>
<dbReference type="Pfam" id="PF07653">
    <property type="entry name" value="SH3_2"/>
    <property type="match status" value="1"/>
</dbReference>
<dbReference type="InterPro" id="IPR001660">
    <property type="entry name" value="SAM"/>
</dbReference>
<gene>
    <name evidence="7" type="primary">SAMSN1</name>
</gene>
<evidence type="ECO:0000313" key="8">
    <source>
        <dbReference type="Proteomes" id="UP000694620"/>
    </source>
</evidence>
<evidence type="ECO:0000256" key="4">
    <source>
        <dbReference type="SAM" id="MobiDB-lite"/>
    </source>
</evidence>
<dbReference type="PANTHER" id="PTHR12301">
    <property type="entry name" value="SAM-DOMAIN, SH3 AND NUCLEAR LOCALIZATION SIGNALS PROTEIN RELATED"/>
    <property type="match status" value="1"/>
</dbReference>
<proteinExistence type="predicted"/>
<evidence type="ECO:0000256" key="2">
    <source>
        <dbReference type="ARBA" id="ARBA00022553"/>
    </source>
</evidence>
<accession>A0A8C4RNK9</accession>
<dbReference type="GeneTree" id="ENSGT00940000157806"/>
<keyword evidence="1 3" id="KW-0728">SH3 domain</keyword>
<feature type="compositionally biased region" description="Basic residues" evidence="4">
    <location>
        <begin position="82"/>
        <end position="91"/>
    </location>
</feature>
<dbReference type="Gene3D" id="2.30.30.40">
    <property type="entry name" value="SH3 Domains"/>
    <property type="match status" value="1"/>
</dbReference>
<dbReference type="Proteomes" id="UP000694620">
    <property type="component" value="Chromosome 4"/>
</dbReference>
<evidence type="ECO:0000256" key="3">
    <source>
        <dbReference type="PROSITE-ProRule" id="PRU00192"/>
    </source>
</evidence>
<protein>
    <submittedName>
        <fullName evidence="7">SAM domain, SH3 domain and nuclear localisation signals 1b</fullName>
    </submittedName>
</protein>
<dbReference type="InterPro" id="IPR013761">
    <property type="entry name" value="SAM/pointed_sf"/>
</dbReference>
<feature type="region of interest" description="Disordered" evidence="4">
    <location>
        <begin position="353"/>
        <end position="373"/>
    </location>
</feature>
<dbReference type="AlphaFoldDB" id="A0A8C4RNK9"/>
<dbReference type="PROSITE" id="PS50002">
    <property type="entry name" value="SH3"/>
    <property type="match status" value="1"/>
</dbReference>
<feature type="compositionally biased region" description="Basic and acidic residues" evidence="4">
    <location>
        <begin position="104"/>
        <end position="123"/>
    </location>
</feature>
<name>A0A8C4RNK9_ERPCA</name>
<dbReference type="PROSITE" id="PS50105">
    <property type="entry name" value="SAM_DOMAIN"/>
    <property type="match status" value="1"/>
</dbReference>
<evidence type="ECO:0000313" key="7">
    <source>
        <dbReference type="Ensembl" id="ENSECRP00000004403.1"/>
    </source>
</evidence>
<keyword evidence="8" id="KW-1185">Reference proteome</keyword>
<dbReference type="InterPro" id="IPR051725">
    <property type="entry name" value="SAM-SH3_domain_protein"/>
</dbReference>
<organism evidence="7 8">
    <name type="scientific">Erpetoichthys calabaricus</name>
    <name type="common">Rope fish</name>
    <name type="synonym">Calamoichthys calabaricus</name>
    <dbReference type="NCBI Taxonomy" id="27687"/>
    <lineage>
        <taxon>Eukaryota</taxon>
        <taxon>Metazoa</taxon>
        <taxon>Chordata</taxon>
        <taxon>Craniata</taxon>
        <taxon>Vertebrata</taxon>
        <taxon>Euteleostomi</taxon>
        <taxon>Actinopterygii</taxon>
        <taxon>Polypteriformes</taxon>
        <taxon>Polypteridae</taxon>
        <taxon>Erpetoichthys</taxon>
    </lineage>
</organism>
<dbReference type="PANTHER" id="PTHR12301:SF4">
    <property type="entry name" value="SAM DOMAIN-CONTAINING PROTEIN SAMSN-1"/>
    <property type="match status" value="1"/>
</dbReference>
<dbReference type="Pfam" id="PF12485">
    <property type="entry name" value="SPIDER"/>
    <property type="match status" value="1"/>
</dbReference>
<dbReference type="InterPro" id="IPR001452">
    <property type="entry name" value="SH3_domain"/>
</dbReference>
<feature type="domain" description="SAM" evidence="6">
    <location>
        <begin position="248"/>
        <end position="312"/>
    </location>
</feature>
<dbReference type="Gene3D" id="1.10.150.50">
    <property type="entry name" value="Transcription Factor, Ets-1"/>
    <property type="match status" value="1"/>
</dbReference>
<dbReference type="CDD" id="cd09561">
    <property type="entry name" value="SAM_SAMSN1"/>
    <property type="match status" value="1"/>
</dbReference>
<sequence length="373" mass="41870">MLQRKSSNVSDKQKTQKPKRSSSFGRFDAFRHHPSRTKAEDNVEINAAEGEAGDESSDSHLSKTSSTTGGISQKIRDISLTMKKKMGKKYSKALSEEMTDDGEKDCTHKDSDHESHPPIEKAFLHPSESMESLYSLNSGQSSSSGVTSGSDGSSNRDSLRLDEDVPYSGPFCGRAKVHTDFIPSPYDTDSLKLKKGDIIEIISKPPMGTWTGMLHNKVGCFKFIYVDVLTEEHFEPRKLRPHRRSKRPRPKTLQELLKRLELQEYESSLLLNGYQTLEDLKDLRENHLIELNILDPDHRARLLAAIEVLGDIENDLESGHHLSPQTTSETFKGDQLHTNECPRDSGCYVTTECSDTGKEDTEADNLPQITAEY</sequence>
<feature type="region of interest" description="Disordered" evidence="4">
    <location>
        <begin position="1"/>
        <end position="161"/>
    </location>
</feature>
<dbReference type="FunFam" id="2.30.30.40:FF:000021">
    <property type="entry name" value="Putative sam and sh3 domain-containing protein 1"/>
    <property type="match status" value="1"/>
</dbReference>
<keyword evidence="2" id="KW-0597">Phosphoprotein</keyword>
<dbReference type="InterPro" id="IPR021090">
    <property type="entry name" value="SPIDER"/>
</dbReference>